<feature type="region of interest" description="Disordered" evidence="1">
    <location>
        <begin position="628"/>
        <end position="707"/>
    </location>
</feature>
<evidence type="ECO:0000313" key="2">
    <source>
        <dbReference type="EMBL" id="KAJ6229862.1"/>
    </source>
</evidence>
<evidence type="ECO:0000313" key="3">
    <source>
        <dbReference type="Proteomes" id="UP001150062"/>
    </source>
</evidence>
<dbReference type="EMBL" id="JAOAOG010000317">
    <property type="protein sequence ID" value="KAJ6229862.1"/>
    <property type="molecule type" value="Genomic_DNA"/>
</dbReference>
<feature type="compositionally biased region" description="Basic and acidic residues" evidence="1">
    <location>
        <begin position="628"/>
        <end position="640"/>
    </location>
</feature>
<gene>
    <name evidence="2" type="ORF">M0813_07452</name>
</gene>
<accession>A0ABQ8XCU2</accession>
<feature type="compositionally biased region" description="Polar residues" evidence="1">
    <location>
        <begin position="648"/>
        <end position="669"/>
    </location>
</feature>
<feature type="compositionally biased region" description="Basic residues" evidence="1">
    <location>
        <begin position="683"/>
        <end position="702"/>
    </location>
</feature>
<sequence length="781" mass="92758">MNSRNIITFSDVDPTRKLSLSKLCMVVTETLETTIGSNDTLHTFFESGENISRDLNGLFDTLPIDCNIDLVWVTVFEESNNEIHIGAENTTTTTTTTTNTTTINNKSKSKSSIPNCSQLRIYGILRRMNQWPKVRITIVSNTSQPPSFLHDWIQIFNCKYTTNPEELVLKSLIWRGFLTKNNSERSIRIDVNNYEENQQQPKEGISKSTKRPLEEEEEQEQSRFDHFQKILEDKGRKEEKHNKWMISNFVLIFEQEFADFKQIYFHHEKYSLKIIGETNFLSNSKIYIFKPTISHFRRILLLDCWQRKLNSRELIKMEKSVPQINTDQYLFACYFDQIEKHFTFQRIKIPKNWIQMIHFANFQFKKQTSDLYLQNKNNYSLLQNFLKITPLKDSVKLQKLIKLENNNKKNNTNNNRKKERHLAIFSDKKFQNQHFNLNLTLKQKFKATTKGKDEKRKTKKENENENEIENQDEGLIPELFFLNNIEKQKKIEKEKEVQQNNQSILDLNLNNKNLNKKKILNEIINSFDHEGFPKSNVNDYNQGQTLNFKKSLRTKYNFNKKMHGWQFHPEYLVNLDNEIRTHGIENSKKAKEKINFKKNYEDNSLLNFNIFPKENITFIERRIKQEKEKWQKKRELETKNERKRKNRNSPLNSNANVNFSTGTGTNPNSKIRRKSTGSTIKTPKNKIKINKKYQSTQKKKRTKTGERNRTNIKNAVEKELSKRIDKKNPSWKEIHVALFKVIWVLLSKKLKNFEDELISENEISQMVVRWADSIIDEFNNK</sequence>
<name>A0ABQ8XCU2_9EUKA</name>
<evidence type="ECO:0000256" key="1">
    <source>
        <dbReference type="SAM" id="MobiDB-lite"/>
    </source>
</evidence>
<feature type="region of interest" description="Disordered" evidence="1">
    <location>
        <begin position="191"/>
        <end position="223"/>
    </location>
</feature>
<comment type="caution">
    <text evidence="2">The sequence shown here is derived from an EMBL/GenBank/DDBJ whole genome shotgun (WGS) entry which is preliminary data.</text>
</comment>
<dbReference type="Proteomes" id="UP001150062">
    <property type="component" value="Unassembled WGS sequence"/>
</dbReference>
<reference evidence="2" key="1">
    <citation type="submission" date="2022-08" db="EMBL/GenBank/DDBJ databases">
        <title>Novel sulfate-reducing endosymbionts in the free-living metamonad Anaeramoeba.</title>
        <authorList>
            <person name="Jerlstrom-Hultqvist J."/>
            <person name="Cepicka I."/>
            <person name="Gallot-Lavallee L."/>
            <person name="Salas-Leiva D."/>
            <person name="Curtis B.A."/>
            <person name="Zahonova K."/>
            <person name="Pipaliya S."/>
            <person name="Dacks J."/>
            <person name="Roger A.J."/>
        </authorList>
    </citation>
    <scope>NUCLEOTIDE SEQUENCE</scope>
    <source>
        <strain evidence="2">Schooner1</strain>
    </source>
</reference>
<proteinExistence type="predicted"/>
<feature type="region of interest" description="Disordered" evidence="1">
    <location>
        <begin position="447"/>
        <end position="469"/>
    </location>
</feature>
<protein>
    <submittedName>
        <fullName evidence="2">Myb-like protein x</fullName>
    </submittedName>
</protein>
<keyword evidence="3" id="KW-1185">Reference proteome</keyword>
<organism evidence="2 3">
    <name type="scientific">Anaeramoeba flamelloides</name>
    <dbReference type="NCBI Taxonomy" id="1746091"/>
    <lineage>
        <taxon>Eukaryota</taxon>
        <taxon>Metamonada</taxon>
        <taxon>Anaeramoebidae</taxon>
        <taxon>Anaeramoeba</taxon>
    </lineage>
</organism>
<feature type="compositionally biased region" description="Basic and acidic residues" evidence="1">
    <location>
        <begin position="450"/>
        <end position="463"/>
    </location>
</feature>